<dbReference type="GO" id="GO:0005759">
    <property type="term" value="C:mitochondrial matrix"/>
    <property type="evidence" value="ECO:0007669"/>
    <property type="project" value="TreeGrafter"/>
</dbReference>
<sequence length="759" mass="82454">MRSSSRALRVIWKGPLRTQESSFSSLLPVRSVPKTKFAVERKKPPAVNINPFGRDLSLKSQGKELSYEDVAARICKLCGGGSDDDGEELPLSVCAELLQLLNVLSAASDLPVPSAVLTTALYHTAKASKRSTRLRNLLEEDREGLSGFRSMFMTIMARKTALTPRNLSSLALSIAYAPSLFPGDKPHEVMRSVLKKGKSAMKVLGPQGLANTAYAAAVVGCRGSALTEKLQDDSFLREVLPSLEGQLSPQNCANLVWALATLGEGSERVWTFVEKEIGERRLSVRMKSLEIASTCWAFSSACRGEALLFGPLQDASLMRCRERQMGLQEVCTIMGAMAKRIKGKSHTGACNGREGSGVGSALPRVRSDLLSEFLERSKEALLEGEEKMVTPVNISGSVWGFAALGYVDERFFLLAAETALSNMTAFRPSELSALLWGFAKSRIFDESLTQAAAERVVGLCREGLISVDHAALLAWSFGCLGFWDADVFGALASVAVDALQLQGERHAAVNLEARDVGNLVWGLTAMCVAGISSDRKGEITHTEDGSMALMKSDCEAGVRLCGWLIDLASLWLSRCELGGGGSQGESESGGGFGLDGRVCAQVWQSYCVFSLLLPTGESGVELRNARMDSLRQIAGLEMQRVHRSSSWERGGGAHYEVYKALRDLGWSVEVEAMVDDLGLPPIDLLVKGGDEGARVAVEVDGPTHFMRNFPDRLTGKTLFRNHLLKARGLEVLSIRTEQWDRVSRCPDLIRQFFTKGLTN</sequence>
<dbReference type="GO" id="GO:0035770">
    <property type="term" value="C:ribonucleoprotein granule"/>
    <property type="evidence" value="ECO:0007669"/>
    <property type="project" value="TreeGrafter"/>
</dbReference>
<accession>A0A0G4GZV9</accession>
<gene>
    <name evidence="2" type="ORF">Cvel_5476</name>
</gene>
<dbReference type="AlphaFoldDB" id="A0A0G4GZV9"/>
<dbReference type="GO" id="GO:0003723">
    <property type="term" value="F:RNA binding"/>
    <property type="evidence" value="ECO:0007669"/>
    <property type="project" value="TreeGrafter"/>
</dbReference>
<dbReference type="PANTHER" id="PTHR21228">
    <property type="entry name" value="FAST LEU-RICH DOMAIN-CONTAINING"/>
    <property type="match status" value="1"/>
</dbReference>
<name>A0A0G4GZV9_9ALVE</name>
<evidence type="ECO:0000313" key="2">
    <source>
        <dbReference type="EMBL" id="CEM36816.1"/>
    </source>
</evidence>
<dbReference type="PROSITE" id="PS51286">
    <property type="entry name" value="RAP"/>
    <property type="match status" value="1"/>
</dbReference>
<dbReference type="VEuPathDB" id="CryptoDB:Cvel_5476"/>
<dbReference type="EMBL" id="CDMZ01001734">
    <property type="protein sequence ID" value="CEM36816.1"/>
    <property type="molecule type" value="Genomic_DNA"/>
</dbReference>
<dbReference type="PANTHER" id="PTHR21228:SF40">
    <property type="entry name" value="LD45607P"/>
    <property type="match status" value="1"/>
</dbReference>
<evidence type="ECO:0000259" key="1">
    <source>
        <dbReference type="PROSITE" id="PS51286"/>
    </source>
</evidence>
<dbReference type="InterPro" id="IPR050870">
    <property type="entry name" value="FAST_kinase"/>
</dbReference>
<dbReference type="Pfam" id="PF08373">
    <property type="entry name" value="RAP"/>
    <property type="match status" value="1"/>
</dbReference>
<dbReference type="GO" id="GO:0044528">
    <property type="term" value="P:regulation of mitochondrial mRNA stability"/>
    <property type="evidence" value="ECO:0007669"/>
    <property type="project" value="TreeGrafter"/>
</dbReference>
<organism evidence="2">
    <name type="scientific">Chromera velia CCMP2878</name>
    <dbReference type="NCBI Taxonomy" id="1169474"/>
    <lineage>
        <taxon>Eukaryota</taxon>
        <taxon>Sar</taxon>
        <taxon>Alveolata</taxon>
        <taxon>Colpodellida</taxon>
        <taxon>Chromeraceae</taxon>
        <taxon>Chromera</taxon>
    </lineage>
</organism>
<dbReference type="GO" id="GO:0000963">
    <property type="term" value="P:mitochondrial RNA processing"/>
    <property type="evidence" value="ECO:0007669"/>
    <property type="project" value="TreeGrafter"/>
</dbReference>
<feature type="domain" description="RAP" evidence="1">
    <location>
        <begin position="695"/>
        <end position="751"/>
    </location>
</feature>
<protein>
    <recommendedName>
        <fullName evidence="1">RAP domain-containing protein</fullName>
    </recommendedName>
</protein>
<proteinExistence type="predicted"/>
<dbReference type="InterPro" id="IPR013584">
    <property type="entry name" value="RAP"/>
</dbReference>
<reference evidence="2" key="1">
    <citation type="submission" date="2014-11" db="EMBL/GenBank/DDBJ databases">
        <authorList>
            <person name="Otto D Thomas"/>
            <person name="Naeem Raeece"/>
        </authorList>
    </citation>
    <scope>NUCLEOTIDE SEQUENCE</scope>
</reference>